<feature type="compositionally biased region" description="Gly residues" evidence="1">
    <location>
        <begin position="141"/>
        <end position="151"/>
    </location>
</feature>
<name>A0A2Z7AAL5_9LAMI</name>
<keyword evidence="3" id="KW-1185">Reference proteome</keyword>
<dbReference type="OrthoDB" id="1936908at2759"/>
<gene>
    <name evidence="2" type="ORF">F511_28303</name>
</gene>
<evidence type="ECO:0000313" key="3">
    <source>
        <dbReference type="Proteomes" id="UP000250235"/>
    </source>
</evidence>
<protein>
    <submittedName>
        <fullName evidence="2">Uncharacterized protein</fullName>
    </submittedName>
</protein>
<dbReference type="EMBL" id="KV017220">
    <property type="protein sequence ID" value="KZV18750.1"/>
    <property type="molecule type" value="Genomic_DNA"/>
</dbReference>
<feature type="region of interest" description="Disordered" evidence="1">
    <location>
        <begin position="123"/>
        <end position="203"/>
    </location>
</feature>
<reference evidence="2 3" key="1">
    <citation type="journal article" date="2015" name="Proc. Natl. Acad. Sci. U.S.A.">
        <title>The resurrection genome of Boea hygrometrica: A blueprint for survival of dehydration.</title>
        <authorList>
            <person name="Xiao L."/>
            <person name="Yang G."/>
            <person name="Zhang L."/>
            <person name="Yang X."/>
            <person name="Zhao S."/>
            <person name="Ji Z."/>
            <person name="Zhou Q."/>
            <person name="Hu M."/>
            <person name="Wang Y."/>
            <person name="Chen M."/>
            <person name="Xu Y."/>
            <person name="Jin H."/>
            <person name="Xiao X."/>
            <person name="Hu G."/>
            <person name="Bao F."/>
            <person name="Hu Y."/>
            <person name="Wan P."/>
            <person name="Li L."/>
            <person name="Deng X."/>
            <person name="Kuang T."/>
            <person name="Xiang C."/>
            <person name="Zhu J.K."/>
            <person name="Oliver M.J."/>
            <person name="He Y."/>
        </authorList>
    </citation>
    <scope>NUCLEOTIDE SEQUENCE [LARGE SCALE GENOMIC DNA]</scope>
    <source>
        <strain evidence="3">cv. XS01</strain>
    </source>
</reference>
<feature type="compositionally biased region" description="Basic residues" evidence="1">
    <location>
        <begin position="158"/>
        <end position="170"/>
    </location>
</feature>
<accession>A0A2Z7AAL5</accession>
<evidence type="ECO:0000313" key="2">
    <source>
        <dbReference type="EMBL" id="KZV18750.1"/>
    </source>
</evidence>
<organism evidence="2 3">
    <name type="scientific">Dorcoceras hygrometricum</name>
    <dbReference type="NCBI Taxonomy" id="472368"/>
    <lineage>
        <taxon>Eukaryota</taxon>
        <taxon>Viridiplantae</taxon>
        <taxon>Streptophyta</taxon>
        <taxon>Embryophyta</taxon>
        <taxon>Tracheophyta</taxon>
        <taxon>Spermatophyta</taxon>
        <taxon>Magnoliopsida</taxon>
        <taxon>eudicotyledons</taxon>
        <taxon>Gunneridae</taxon>
        <taxon>Pentapetalae</taxon>
        <taxon>asterids</taxon>
        <taxon>lamiids</taxon>
        <taxon>Lamiales</taxon>
        <taxon>Gesneriaceae</taxon>
        <taxon>Didymocarpoideae</taxon>
        <taxon>Trichosporeae</taxon>
        <taxon>Loxocarpinae</taxon>
        <taxon>Dorcoceras</taxon>
    </lineage>
</organism>
<sequence>MKLDYELGFLLEVLGDSRTGYRSKMLSVRTRRSNQLKRFDKISSRCDVDVLVINEKPVELIVASTDEQENDIRTATEDDQQQLRNLFIFIPFRSGGNCGRYRQSGPRSDTRLLCHLALEGVTKSARTDSPRRIGRKQFSGKEGGGAHGGGGLREERGRRPRMPPRRRGRGRGQFQEDSEGQNEDRRSFPSRERDRQGEEEVDELAARMDSMELVMARFQCMSPQVFNGDESSEDADSWLQHIMGLFNRVQYDDELKLSLTTFQLRKGAERWWRGASRTLEETGVGISWDSLCGDLDYFSNLMGRLIS</sequence>
<dbReference type="Proteomes" id="UP000250235">
    <property type="component" value="Unassembled WGS sequence"/>
</dbReference>
<feature type="compositionally biased region" description="Basic and acidic residues" evidence="1">
    <location>
        <begin position="182"/>
        <end position="203"/>
    </location>
</feature>
<dbReference type="AlphaFoldDB" id="A0A2Z7AAL5"/>
<proteinExistence type="predicted"/>
<evidence type="ECO:0000256" key="1">
    <source>
        <dbReference type="SAM" id="MobiDB-lite"/>
    </source>
</evidence>